<evidence type="ECO:0000313" key="3">
    <source>
        <dbReference type="Proteomes" id="UP001156903"/>
    </source>
</evidence>
<dbReference type="PANTHER" id="PTHR42928:SF5">
    <property type="entry name" value="BLR1237 PROTEIN"/>
    <property type="match status" value="1"/>
</dbReference>
<reference evidence="3" key="1">
    <citation type="journal article" date="2019" name="Int. J. Syst. Evol. Microbiol.">
        <title>The Global Catalogue of Microorganisms (GCM) 10K type strain sequencing project: providing services to taxonomists for standard genome sequencing and annotation.</title>
        <authorList>
            <consortium name="The Broad Institute Genomics Platform"/>
            <consortium name="The Broad Institute Genome Sequencing Center for Infectious Disease"/>
            <person name="Wu L."/>
            <person name="Ma J."/>
        </authorList>
    </citation>
    <scope>NUCLEOTIDE SEQUENCE [LARGE SCALE GENOMIC DNA]</scope>
    <source>
        <strain evidence="3">NBRC 109341</strain>
    </source>
</reference>
<name>A0ABQ6C8X6_9BURK</name>
<gene>
    <name evidence="2" type="ORF">GCM10007935_39610</name>
</gene>
<dbReference type="Pfam" id="PF03401">
    <property type="entry name" value="TctC"/>
    <property type="match status" value="1"/>
</dbReference>
<dbReference type="InterPro" id="IPR005064">
    <property type="entry name" value="BUG"/>
</dbReference>
<dbReference type="EMBL" id="BSPB01000062">
    <property type="protein sequence ID" value="GLS16520.1"/>
    <property type="molecule type" value="Genomic_DNA"/>
</dbReference>
<dbReference type="InterPro" id="IPR042100">
    <property type="entry name" value="Bug_dom1"/>
</dbReference>
<dbReference type="Proteomes" id="UP001156903">
    <property type="component" value="Unassembled WGS sequence"/>
</dbReference>
<evidence type="ECO:0000256" key="1">
    <source>
        <dbReference type="ARBA" id="ARBA00006987"/>
    </source>
</evidence>
<organism evidence="2 3">
    <name type="scientific">Hydrogenophaga electricum</name>
    <dbReference type="NCBI Taxonomy" id="1230953"/>
    <lineage>
        <taxon>Bacteria</taxon>
        <taxon>Pseudomonadati</taxon>
        <taxon>Pseudomonadota</taxon>
        <taxon>Betaproteobacteria</taxon>
        <taxon>Burkholderiales</taxon>
        <taxon>Comamonadaceae</taxon>
        <taxon>Hydrogenophaga</taxon>
    </lineage>
</organism>
<sequence length="340" mass="35763">MQQSFFKSVRFALRHGQRWWRAAGLVLGLLFLQGAMAQTNNYPSKPLRLIVPFPPGGPVDVIGRVTADVLSQALGQPVVVENRAGAGGVIGTDLVAKAPADGYTLGIGPISSLSITPAMGKKTPYNVDTDLTMVSLLGKVVGALVAHPGAPFDTLEQMIAYAKAHPGELTYASSGPGTSSHLAGEYLSARAGVKMVHVPYKGTAPAIQDLLGGQVPLYFETSLAAAAAMVNDKRLKALAITGPARSALLPGVATVAEQGFPGFDVSPWMALIAPAQLPEPLVEKLNKAVREGMTSPQVAKRLALIGGMAETSSPAEARKFVQNDTAHWRKLIKDANIRFD</sequence>
<proteinExistence type="inferred from homology"/>
<dbReference type="PANTHER" id="PTHR42928">
    <property type="entry name" value="TRICARBOXYLATE-BINDING PROTEIN"/>
    <property type="match status" value="1"/>
</dbReference>
<evidence type="ECO:0000313" key="2">
    <source>
        <dbReference type="EMBL" id="GLS16520.1"/>
    </source>
</evidence>
<comment type="caution">
    <text evidence="2">The sequence shown here is derived from an EMBL/GenBank/DDBJ whole genome shotgun (WGS) entry which is preliminary data.</text>
</comment>
<dbReference type="SUPFAM" id="SSF53850">
    <property type="entry name" value="Periplasmic binding protein-like II"/>
    <property type="match status" value="1"/>
</dbReference>
<protein>
    <submittedName>
        <fullName evidence="2">MFS transporter</fullName>
    </submittedName>
</protein>
<dbReference type="PIRSF" id="PIRSF017082">
    <property type="entry name" value="YflP"/>
    <property type="match status" value="1"/>
</dbReference>
<comment type="similarity">
    <text evidence="1">Belongs to the UPF0065 (bug) family.</text>
</comment>
<accession>A0ABQ6C8X6</accession>
<keyword evidence="3" id="KW-1185">Reference proteome</keyword>
<dbReference type="Gene3D" id="3.40.190.10">
    <property type="entry name" value="Periplasmic binding protein-like II"/>
    <property type="match status" value="1"/>
</dbReference>
<dbReference type="Gene3D" id="3.40.190.150">
    <property type="entry name" value="Bordetella uptake gene, domain 1"/>
    <property type="match status" value="1"/>
</dbReference>
<dbReference type="CDD" id="cd13578">
    <property type="entry name" value="PBP2_Bug27"/>
    <property type="match status" value="1"/>
</dbReference>